<keyword evidence="6" id="KW-0813">Transport</keyword>
<reference evidence="14 15" key="1">
    <citation type="journal article" date="2011" name="J. Biotechnol.">
        <title>High-quality genome sequence of Pichia pastoris CBS7435.</title>
        <authorList>
            <person name="Kuberl A."/>
            <person name="Schneider J."/>
            <person name="Thallinger G.G."/>
            <person name="Anderl I."/>
            <person name="Wibberg D."/>
            <person name="Hajek T."/>
            <person name="Jaenicke S."/>
            <person name="Brinkrolf K."/>
            <person name="Goesmann A."/>
            <person name="Szczepanowski R."/>
            <person name="Puhler A."/>
            <person name="Schwab H."/>
            <person name="Glieder A."/>
            <person name="Pichler H."/>
        </authorList>
    </citation>
    <scope>NUCLEOTIDE SEQUENCE [LARGE SCALE GENOMIC DNA]</scope>
    <source>
        <strain evidence="15">ATCC 76273 / CBS 7435 / CECT 11047 / NRRL Y-11430 / Wegner 21-1</strain>
    </source>
</reference>
<evidence type="ECO:0000259" key="13">
    <source>
        <dbReference type="PROSITE" id="PS50195"/>
    </source>
</evidence>
<sequence length="154" mass="18107">MPSPFQSFQSNLSPSKHTQSFQELYGEPENFLEIEVINPITHGSGSSMYTDYEIVCRTNIPMFKFKESRVRRKYSDFDSFRKVLESQTNNVVIPKLPEKSFFNYHRFNDDFIEERRQGLQQFLKVIAGHPLLQTGSKALTSFVQDEHWNKSKFL</sequence>
<dbReference type="Gene3D" id="3.30.1520.10">
    <property type="entry name" value="Phox-like domain"/>
    <property type="match status" value="1"/>
</dbReference>
<comment type="similarity">
    <text evidence="4">Belongs to the sorting nexin family.</text>
</comment>
<dbReference type="AlphaFoldDB" id="A0A1G4KQE3"/>
<comment type="subcellular location">
    <subcellularLocation>
        <location evidence="3">Cytoplasm</location>
    </subcellularLocation>
    <subcellularLocation>
        <location evidence="2">Golgi apparatus membrane</location>
        <topology evidence="2">Peripheral membrane protein</topology>
        <orientation evidence="2">Cytoplasmic side</orientation>
    </subcellularLocation>
    <subcellularLocation>
        <location evidence="1">Prevacuolar compartment membrane</location>
        <topology evidence="1">Peripheral membrane protein</topology>
        <orientation evidence="1">Cytoplasmic side</orientation>
    </subcellularLocation>
</comment>
<evidence type="ECO:0000256" key="8">
    <source>
        <dbReference type="ARBA" id="ARBA00022927"/>
    </source>
</evidence>
<protein>
    <recommendedName>
        <fullName evidence="5">Sorting nexin-3</fullName>
    </recommendedName>
</protein>
<evidence type="ECO:0000256" key="5">
    <source>
        <dbReference type="ARBA" id="ARBA00020436"/>
    </source>
</evidence>
<keyword evidence="8" id="KW-0653">Protein transport</keyword>
<dbReference type="Proteomes" id="UP000006853">
    <property type="component" value="Chromosome 3"/>
</dbReference>
<reference evidence="14 15" key="2">
    <citation type="journal article" date="2016" name="FEMS Yeast Res.">
        <title>Curation of the genome annotation of Pichia pastoris (Komagataella phaffii) CBS7435 from gene level to protein function.</title>
        <authorList>
            <person name="Valli M."/>
            <person name="Tatto N.E."/>
            <person name="Peymann A."/>
            <person name="Gruber C."/>
            <person name="Landes N."/>
            <person name="Ekker H."/>
            <person name="Thallinger G.G."/>
            <person name="Mattanovich D."/>
            <person name="Gasser B."/>
            <person name="Graf A.B."/>
        </authorList>
    </citation>
    <scope>GENOME REANNOTATION</scope>
    <source>
        <strain evidence="14 15">ATCC 76273 / CBS 7435 / CECT 11047 / NRRL Y-11430 / Wegner 21-1</strain>
    </source>
</reference>
<proteinExistence type="inferred from homology"/>
<dbReference type="Pfam" id="PF00787">
    <property type="entry name" value="PX"/>
    <property type="match status" value="1"/>
</dbReference>
<evidence type="ECO:0000256" key="12">
    <source>
        <dbReference type="ARBA" id="ARBA00025533"/>
    </source>
</evidence>
<evidence type="ECO:0000256" key="10">
    <source>
        <dbReference type="ARBA" id="ARBA00023121"/>
    </source>
</evidence>
<dbReference type="GO" id="GO:0015031">
    <property type="term" value="P:protein transport"/>
    <property type="evidence" value="ECO:0007669"/>
    <property type="project" value="UniProtKB-KW"/>
</dbReference>
<evidence type="ECO:0000313" key="15">
    <source>
        <dbReference type="Proteomes" id="UP000006853"/>
    </source>
</evidence>
<dbReference type="PROSITE" id="PS50195">
    <property type="entry name" value="PX"/>
    <property type="match status" value="1"/>
</dbReference>
<dbReference type="InterPro" id="IPR051074">
    <property type="entry name" value="Sorting_Nexin"/>
</dbReference>
<dbReference type="SMART" id="SM00312">
    <property type="entry name" value="PX"/>
    <property type="match status" value="1"/>
</dbReference>
<keyword evidence="10" id="KW-0446">Lipid-binding</keyword>
<keyword evidence="15" id="KW-1185">Reference proteome</keyword>
<dbReference type="GO" id="GO:0000139">
    <property type="term" value="C:Golgi membrane"/>
    <property type="evidence" value="ECO:0007669"/>
    <property type="project" value="UniProtKB-SubCell"/>
</dbReference>
<organism evidence="14 15">
    <name type="scientific">Komagataella phaffii (strain ATCC 76273 / CBS 7435 / CECT 11047 / NRRL Y-11430 / Wegner 21-1)</name>
    <name type="common">Yeast</name>
    <name type="synonym">Pichia pastoris</name>
    <dbReference type="NCBI Taxonomy" id="981350"/>
    <lineage>
        <taxon>Eukaryota</taxon>
        <taxon>Fungi</taxon>
        <taxon>Dikarya</taxon>
        <taxon>Ascomycota</taxon>
        <taxon>Saccharomycotina</taxon>
        <taxon>Pichiomycetes</taxon>
        <taxon>Pichiales</taxon>
        <taxon>Pichiaceae</taxon>
        <taxon>Komagataella</taxon>
    </lineage>
</organism>
<dbReference type="GO" id="GO:0032266">
    <property type="term" value="F:phosphatidylinositol-3-phosphate binding"/>
    <property type="evidence" value="ECO:0007669"/>
    <property type="project" value="TreeGrafter"/>
</dbReference>
<dbReference type="SUPFAM" id="SSF64268">
    <property type="entry name" value="PX domain"/>
    <property type="match status" value="1"/>
</dbReference>
<dbReference type="PANTHER" id="PTHR45963:SF2">
    <property type="entry name" value="RE52028P"/>
    <property type="match status" value="1"/>
</dbReference>
<dbReference type="PANTHER" id="PTHR45963">
    <property type="entry name" value="RE52028P"/>
    <property type="match status" value="1"/>
</dbReference>
<dbReference type="GO" id="GO:0030904">
    <property type="term" value="C:retromer complex"/>
    <property type="evidence" value="ECO:0007669"/>
    <property type="project" value="TreeGrafter"/>
</dbReference>
<evidence type="ECO:0000256" key="6">
    <source>
        <dbReference type="ARBA" id="ARBA00022448"/>
    </source>
</evidence>
<evidence type="ECO:0000256" key="11">
    <source>
        <dbReference type="ARBA" id="ARBA00023136"/>
    </source>
</evidence>
<comment type="function">
    <text evidence="12">Required for retention of late Golgi membrane proteins. Component of the retrieval machinery that functions by direct interaction with the cytosolic tails of certain TGN membrane proteins during the sorting/budding process at the prevacuolar compartment. Binds phosphatidylinositol 3-phosphate (PtdIns(P3)).</text>
</comment>
<keyword evidence="11" id="KW-0472">Membrane</keyword>
<keyword evidence="9" id="KW-0333">Golgi apparatus</keyword>
<evidence type="ECO:0000313" key="14">
    <source>
        <dbReference type="EMBL" id="SCV12215.1"/>
    </source>
</evidence>
<evidence type="ECO:0000256" key="7">
    <source>
        <dbReference type="ARBA" id="ARBA00022490"/>
    </source>
</evidence>
<evidence type="ECO:0000256" key="1">
    <source>
        <dbReference type="ARBA" id="ARBA00004179"/>
    </source>
</evidence>
<dbReference type="GO" id="GO:0031901">
    <property type="term" value="C:early endosome membrane"/>
    <property type="evidence" value="ECO:0007669"/>
    <property type="project" value="TreeGrafter"/>
</dbReference>
<evidence type="ECO:0000256" key="3">
    <source>
        <dbReference type="ARBA" id="ARBA00004496"/>
    </source>
</evidence>
<name>A0A1G4KQE3_KOMPC</name>
<evidence type="ECO:0000256" key="4">
    <source>
        <dbReference type="ARBA" id="ARBA00010883"/>
    </source>
</evidence>
<evidence type="ECO:0000256" key="9">
    <source>
        <dbReference type="ARBA" id="ARBA00023034"/>
    </source>
</evidence>
<feature type="domain" description="PX" evidence="13">
    <location>
        <begin position="30"/>
        <end position="149"/>
    </location>
</feature>
<evidence type="ECO:0000256" key="2">
    <source>
        <dbReference type="ARBA" id="ARBA00004255"/>
    </source>
</evidence>
<dbReference type="EMBL" id="FR839630">
    <property type="protein sequence ID" value="SCV12215.1"/>
    <property type="molecule type" value="Genomic_DNA"/>
</dbReference>
<dbReference type="SMR" id="A0A1G4KQE3"/>
<dbReference type="GO" id="GO:0032456">
    <property type="term" value="P:endocytic recycling"/>
    <property type="evidence" value="ECO:0007669"/>
    <property type="project" value="TreeGrafter"/>
</dbReference>
<dbReference type="InterPro" id="IPR001683">
    <property type="entry name" value="PX_dom"/>
</dbReference>
<dbReference type="GO" id="GO:0034499">
    <property type="term" value="P:late endosome to Golgi transport"/>
    <property type="evidence" value="ECO:0007669"/>
    <property type="project" value="TreeGrafter"/>
</dbReference>
<keyword evidence="7" id="KW-0963">Cytoplasm</keyword>
<dbReference type="InterPro" id="IPR036871">
    <property type="entry name" value="PX_dom_sf"/>
</dbReference>
<accession>A0A1G4KQE3</accession>
<gene>
    <name evidence="14" type="primary">SNX3</name>
    <name evidence="14" type="ordered locus">PP7435_Chr3-0562</name>
</gene>